<gene>
    <name evidence="1" type="ORF">Tcan_14506</name>
</gene>
<keyword evidence="2" id="KW-1185">Reference proteome</keyword>
<comment type="caution">
    <text evidence="1">The sequence shown here is derived from an EMBL/GenBank/DDBJ whole genome shotgun (WGS) entry which is preliminary data.</text>
</comment>
<dbReference type="Proteomes" id="UP000031036">
    <property type="component" value="Unassembled WGS sequence"/>
</dbReference>
<protein>
    <submittedName>
        <fullName evidence="1">Uncharacterized protein</fullName>
    </submittedName>
</protein>
<evidence type="ECO:0000313" key="2">
    <source>
        <dbReference type="Proteomes" id="UP000031036"/>
    </source>
</evidence>
<reference evidence="1 2" key="1">
    <citation type="submission" date="2014-11" db="EMBL/GenBank/DDBJ databases">
        <title>Genetic blueprint of the zoonotic pathogen Toxocara canis.</title>
        <authorList>
            <person name="Zhu X.-Q."/>
            <person name="Korhonen P.K."/>
            <person name="Cai H."/>
            <person name="Young N.D."/>
            <person name="Nejsum P."/>
            <person name="von Samson-Himmelstjerna G."/>
            <person name="Boag P.R."/>
            <person name="Tan P."/>
            <person name="Li Q."/>
            <person name="Min J."/>
            <person name="Yang Y."/>
            <person name="Wang X."/>
            <person name="Fang X."/>
            <person name="Hall R.S."/>
            <person name="Hofmann A."/>
            <person name="Sternberg P.W."/>
            <person name="Jex A.R."/>
            <person name="Gasser R.B."/>
        </authorList>
    </citation>
    <scope>NUCLEOTIDE SEQUENCE [LARGE SCALE GENOMIC DNA]</scope>
    <source>
        <strain evidence="1">PN_DK_2014</strain>
    </source>
</reference>
<proteinExistence type="predicted"/>
<dbReference type="AlphaFoldDB" id="A0A0B2V9U4"/>
<sequence length="121" mass="13622">MINAEQSKQPSHDKCMRVKYEGNKNQHRLYAGLLLPPSMPLFTHIAHCAFIAVLRARTDPHSFASALQNEQQMKDNAYLQSLQHTGKSTDRLTCLPSCPIECAPTIEHLPTLIGHSTRLLF</sequence>
<evidence type="ECO:0000313" key="1">
    <source>
        <dbReference type="EMBL" id="KHN77775.1"/>
    </source>
</evidence>
<dbReference type="EMBL" id="JPKZ01002233">
    <property type="protein sequence ID" value="KHN77775.1"/>
    <property type="molecule type" value="Genomic_DNA"/>
</dbReference>
<organism evidence="1 2">
    <name type="scientific">Toxocara canis</name>
    <name type="common">Canine roundworm</name>
    <dbReference type="NCBI Taxonomy" id="6265"/>
    <lineage>
        <taxon>Eukaryota</taxon>
        <taxon>Metazoa</taxon>
        <taxon>Ecdysozoa</taxon>
        <taxon>Nematoda</taxon>
        <taxon>Chromadorea</taxon>
        <taxon>Rhabditida</taxon>
        <taxon>Spirurina</taxon>
        <taxon>Ascaridomorpha</taxon>
        <taxon>Ascaridoidea</taxon>
        <taxon>Toxocaridae</taxon>
        <taxon>Toxocara</taxon>
    </lineage>
</organism>
<accession>A0A0B2V9U4</accession>
<name>A0A0B2V9U4_TOXCA</name>